<sequence>MLAITKLHTLFTCRTRTYVQCFILSLYAPPTLYTPNFVRSIPRPPRLRLPRLPPRIQRHPVRPVRHKPHHIGRNRVLAKVNVHPVRKHHVGPSCRRGVKRDVDGLEAGDFRIPCENEWLNATFYLVCHTHHRSPTLKPLLARAPTPSGRIRPRQEEVVGLPIQNCEWPYGDDSDVISALGGRSPVQVDDDVVPLAEVLFPGNVEDPDTGVGVQGLLERDQVDVPGTVGDEKVEGYIGIGGSEVVKRRRGKRSLIDWCERGI</sequence>
<keyword evidence="2" id="KW-1185">Reference proteome</keyword>
<proteinExistence type="predicted"/>
<evidence type="ECO:0000313" key="1">
    <source>
        <dbReference type="EMBL" id="RUS31857.1"/>
    </source>
</evidence>
<evidence type="ECO:0000313" key="2">
    <source>
        <dbReference type="Proteomes" id="UP000274822"/>
    </source>
</evidence>
<name>A0A433QQ33_9FUNG</name>
<gene>
    <name evidence="1" type="ORF">BC938DRAFT_476892</name>
</gene>
<dbReference type="EMBL" id="RBNJ01002539">
    <property type="protein sequence ID" value="RUS31857.1"/>
    <property type="molecule type" value="Genomic_DNA"/>
</dbReference>
<reference evidence="1 2" key="1">
    <citation type="journal article" date="2018" name="New Phytol.">
        <title>Phylogenomics of Endogonaceae and evolution of mycorrhizas within Mucoromycota.</title>
        <authorList>
            <person name="Chang Y."/>
            <person name="Desiro A."/>
            <person name="Na H."/>
            <person name="Sandor L."/>
            <person name="Lipzen A."/>
            <person name="Clum A."/>
            <person name="Barry K."/>
            <person name="Grigoriev I.V."/>
            <person name="Martin F.M."/>
            <person name="Stajich J.E."/>
            <person name="Smith M.E."/>
            <person name="Bonito G."/>
            <person name="Spatafora J.W."/>
        </authorList>
    </citation>
    <scope>NUCLEOTIDE SEQUENCE [LARGE SCALE GENOMIC DNA]</scope>
    <source>
        <strain evidence="1 2">AD002</strain>
    </source>
</reference>
<protein>
    <submittedName>
        <fullName evidence="1">Uncharacterized protein</fullName>
    </submittedName>
</protein>
<dbReference type="AlphaFoldDB" id="A0A433QQ33"/>
<comment type="caution">
    <text evidence="1">The sequence shown here is derived from an EMBL/GenBank/DDBJ whole genome shotgun (WGS) entry which is preliminary data.</text>
</comment>
<accession>A0A433QQ33</accession>
<organism evidence="1 2">
    <name type="scientific">Jimgerdemannia flammicorona</name>
    <dbReference type="NCBI Taxonomy" id="994334"/>
    <lineage>
        <taxon>Eukaryota</taxon>
        <taxon>Fungi</taxon>
        <taxon>Fungi incertae sedis</taxon>
        <taxon>Mucoromycota</taxon>
        <taxon>Mucoromycotina</taxon>
        <taxon>Endogonomycetes</taxon>
        <taxon>Endogonales</taxon>
        <taxon>Endogonaceae</taxon>
        <taxon>Jimgerdemannia</taxon>
    </lineage>
</organism>
<dbReference type="Proteomes" id="UP000274822">
    <property type="component" value="Unassembled WGS sequence"/>
</dbReference>